<dbReference type="Proteomes" id="UP001606099">
    <property type="component" value="Unassembled WGS sequence"/>
</dbReference>
<accession>A0ABW7FT47</accession>
<name>A0ABW7FT47_9BURK</name>
<organism evidence="1 2">
    <name type="scientific">Roseateles rivi</name>
    <dbReference type="NCBI Taxonomy" id="3299028"/>
    <lineage>
        <taxon>Bacteria</taxon>
        <taxon>Pseudomonadati</taxon>
        <taxon>Pseudomonadota</taxon>
        <taxon>Betaproteobacteria</taxon>
        <taxon>Burkholderiales</taxon>
        <taxon>Sphaerotilaceae</taxon>
        <taxon>Roseateles</taxon>
    </lineage>
</organism>
<reference evidence="1 2" key="1">
    <citation type="submission" date="2024-08" db="EMBL/GenBank/DDBJ databases">
        <authorList>
            <person name="Lu H."/>
        </authorList>
    </citation>
    <scope>NUCLEOTIDE SEQUENCE [LARGE SCALE GENOMIC DNA]</scope>
    <source>
        <strain evidence="1 2">BYS180W</strain>
    </source>
</reference>
<keyword evidence="2" id="KW-1185">Reference proteome</keyword>
<sequence>MSLLILAHARDALAQAVAQRLRPGLGEQLLQVAPEALASAAWALQQDAQGRLQTRLTLADGRVICSRTVQRVWSRVQALPQPAFARSPAKDRDYAAAELQALVSSWLAEWGSQAEPAQRAHCSPTPALALLHWLLPAQQLGLMLHPVLHQALQTEAQPPSAAQPVPDLAARSEDAPWRLLLAWGQASWLNVRGTRMPPPPDAADLLQRAQALAQQLQLRVLELRWQRLGPPEAPLRLVAVLPCPNQASAAAVECVAAGLLRWWREEPASAGVALNGRAREQTS</sequence>
<protein>
    <submittedName>
        <fullName evidence="1">Uncharacterized protein</fullName>
    </submittedName>
</protein>
<dbReference type="RefSeq" id="WP_394458902.1">
    <property type="nucleotide sequence ID" value="NZ_JBIGHZ010000002.1"/>
</dbReference>
<proteinExistence type="predicted"/>
<evidence type="ECO:0000313" key="2">
    <source>
        <dbReference type="Proteomes" id="UP001606099"/>
    </source>
</evidence>
<evidence type="ECO:0000313" key="1">
    <source>
        <dbReference type="EMBL" id="MFG6447496.1"/>
    </source>
</evidence>
<comment type="caution">
    <text evidence="1">The sequence shown here is derived from an EMBL/GenBank/DDBJ whole genome shotgun (WGS) entry which is preliminary data.</text>
</comment>
<gene>
    <name evidence="1" type="ORF">ACG0Z6_04460</name>
</gene>
<dbReference type="EMBL" id="JBIGHZ010000002">
    <property type="protein sequence ID" value="MFG6447496.1"/>
    <property type="molecule type" value="Genomic_DNA"/>
</dbReference>